<name>A0A444WC49_9FLAO</name>
<dbReference type="InterPro" id="IPR052159">
    <property type="entry name" value="Competence_DNA_uptake"/>
</dbReference>
<dbReference type="PANTHER" id="PTHR30619">
    <property type="entry name" value="DNA INTERNALIZATION/COMPETENCE PROTEIN COMEC/REC2"/>
    <property type="match status" value="1"/>
</dbReference>
<dbReference type="OrthoDB" id="9761531at2"/>
<dbReference type="AlphaFoldDB" id="A0A444WC49"/>
<feature type="transmembrane region" description="Helical" evidence="6">
    <location>
        <begin position="276"/>
        <end position="292"/>
    </location>
</feature>
<keyword evidence="2" id="KW-1003">Cell membrane</keyword>
<dbReference type="NCBIfam" id="TIGR00360">
    <property type="entry name" value="ComEC_N-term"/>
    <property type="match status" value="1"/>
</dbReference>
<evidence type="ECO:0000256" key="3">
    <source>
        <dbReference type="ARBA" id="ARBA00022692"/>
    </source>
</evidence>
<evidence type="ECO:0000256" key="5">
    <source>
        <dbReference type="ARBA" id="ARBA00023136"/>
    </source>
</evidence>
<feature type="transmembrane region" description="Helical" evidence="6">
    <location>
        <begin position="498"/>
        <end position="515"/>
    </location>
</feature>
<gene>
    <name evidence="9" type="ORF">NU09_1723</name>
</gene>
<evidence type="ECO:0000313" key="10">
    <source>
        <dbReference type="Proteomes" id="UP000289775"/>
    </source>
</evidence>
<dbReference type="InterPro" id="IPR004477">
    <property type="entry name" value="ComEC_N"/>
</dbReference>
<dbReference type="Pfam" id="PF03772">
    <property type="entry name" value="Competence"/>
    <property type="match status" value="1"/>
</dbReference>
<feature type="transmembrane region" description="Helical" evidence="6">
    <location>
        <begin position="54"/>
        <end position="73"/>
    </location>
</feature>
<reference evidence="9 10" key="1">
    <citation type="submission" date="2014-12" db="EMBL/GenBank/DDBJ databases">
        <title>Genome sequence of Flavobacterium beibuense RSKm HC5.</title>
        <authorList>
            <person name="Kim J.F."/>
            <person name="Song J.Y."/>
            <person name="Kwak M.-J."/>
            <person name="Lee S.-W."/>
        </authorList>
    </citation>
    <scope>NUCLEOTIDE SEQUENCE [LARGE SCALE GENOMIC DNA]</scope>
    <source>
        <strain evidence="9 10">RSKm HC5</strain>
    </source>
</reference>
<feature type="transmembrane region" description="Helical" evidence="6">
    <location>
        <begin position="18"/>
        <end position="42"/>
    </location>
</feature>
<protein>
    <submittedName>
        <fullName evidence="9">Competence protein</fullName>
    </submittedName>
</protein>
<dbReference type="EMBL" id="JUIW01000005">
    <property type="protein sequence ID" value="RYJ43385.1"/>
    <property type="molecule type" value="Genomic_DNA"/>
</dbReference>
<sequence>MIIAYITLFMATGIFTGYYLNLSPLVTALFLSLSAVVFALTYRKSKKQLIQKPYFAITTGLLAFALGLFSITAHKAINHKNHYSHYLNNDVIIEGTIAERLKPNDFSERYFLEVSYVNQKHTSGKILVSTPIAKPLEIGDKIIITEKPKAIKKPLNPYQFDYAEYMAKQNVYHEIRLNKNYIKAGKVKNINYYIHNLRNTLIKSFDTSHYNKTTINFLNALLLGQRQDLDPVLTEAYASAGVMHILAISGLHIAILFYIISFLIKPLDYLYKKGRLFKLVLLLTSLWIFAIISGLSPSVVRAVIMFSFISIGQYINRDTNPINSIAVSMLLILVVSPDQLFDVGFQLSYTAVIAIVIFRPLYKNFKPSRYRVMNYFLEITLISAIAQISLLPFCLYYFKQFPGLFIPANTIVVPLTGLILIVALLTLVLNFTFTQASFITGQFLEWLIKAMNAYTSWIASFSSFNFRNITFTIGLSILLGGALICIGFWLFKQSYKRTIAVLASLLIFQIGYLAYRTTINNKEELIVFNSYKEPLITIKKEKQVTILSNDTLASSLQAITDYKMANFNPKDTIITLKNFLLLKEQKILVIDKRNLYPENIKPDIIILTQSPKVNLDKIVTQLNPKQVIADATNYPYLISLWKATCMKRKIPFHAVAEKGYYILE</sequence>
<feature type="transmembrane region" description="Helical" evidence="6">
    <location>
        <begin position="443"/>
        <end position="463"/>
    </location>
</feature>
<keyword evidence="3 6" id="KW-0812">Transmembrane</keyword>
<evidence type="ECO:0000256" key="4">
    <source>
        <dbReference type="ARBA" id="ARBA00022989"/>
    </source>
</evidence>
<organism evidence="9 10">
    <name type="scientific">Flavobacterium beibuense</name>
    <dbReference type="NCBI Taxonomy" id="657326"/>
    <lineage>
        <taxon>Bacteria</taxon>
        <taxon>Pseudomonadati</taxon>
        <taxon>Bacteroidota</taxon>
        <taxon>Flavobacteriia</taxon>
        <taxon>Flavobacteriales</taxon>
        <taxon>Flavobacteriaceae</taxon>
        <taxon>Flavobacterium</taxon>
    </lineage>
</organism>
<evidence type="ECO:0000256" key="1">
    <source>
        <dbReference type="ARBA" id="ARBA00004651"/>
    </source>
</evidence>
<proteinExistence type="predicted"/>
<feature type="transmembrane region" description="Helical" evidence="6">
    <location>
        <begin position="469"/>
        <end position="491"/>
    </location>
</feature>
<dbReference type="PANTHER" id="PTHR30619:SF1">
    <property type="entry name" value="RECOMBINATION PROTEIN 2"/>
    <property type="match status" value="1"/>
</dbReference>
<feature type="transmembrane region" description="Helical" evidence="6">
    <location>
        <begin position="241"/>
        <end position="264"/>
    </location>
</feature>
<evidence type="ECO:0000259" key="7">
    <source>
        <dbReference type="Pfam" id="PF03772"/>
    </source>
</evidence>
<feature type="domain" description="ComEC/Rec2-related protein" evidence="7">
    <location>
        <begin position="221"/>
        <end position="491"/>
    </location>
</feature>
<comment type="subcellular location">
    <subcellularLocation>
        <location evidence="1">Cell membrane</location>
        <topology evidence="1">Multi-pass membrane protein</topology>
    </subcellularLocation>
</comment>
<accession>A0A444WC49</accession>
<evidence type="ECO:0000256" key="2">
    <source>
        <dbReference type="ARBA" id="ARBA00022475"/>
    </source>
</evidence>
<dbReference type="InterPro" id="IPR025405">
    <property type="entry name" value="DUF4131"/>
</dbReference>
<dbReference type="Proteomes" id="UP000289775">
    <property type="component" value="Unassembled WGS sequence"/>
</dbReference>
<dbReference type="RefSeq" id="WP_129750856.1">
    <property type="nucleotide sequence ID" value="NZ_JUIW01000005.1"/>
</dbReference>
<comment type="caution">
    <text evidence="9">The sequence shown here is derived from an EMBL/GenBank/DDBJ whole genome shotgun (WGS) entry which is preliminary data.</text>
</comment>
<feature type="transmembrane region" description="Helical" evidence="6">
    <location>
        <begin position="374"/>
        <end position="398"/>
    </location>
</feature>
<keyword evidence="10" id="KW-1185">Reference proteome</keyword>
<dbReference type="Pfam" id="PF13567">
    <property type="entry name" value="DUF4131"/>
    <property type="match status" value="1"/>
</dbReference>
<keyword evidence="4 6" id="KW-1133">Transmembrane helix</keyword>
<evidence type="ECO:0000256" key="6">
    <source>
        <dbReference type="SAM" id="Phobius"/>
    </source>
</evidence>
<feature type="transmembrane region" description="Helical" evidence="6">
    <location>
        <begin position="343"/>
        <end position="362"/>
    </location>
</feature>
<keyword evidence="5 6" id="KW-0472">Membrane</keyword>
<dbReference type="GO" id="GO:0005886">
    <property type="term" value="C:plasma membrane"/>
    <property type="evidence" value="ECO:0007669"/>
    <property type="project" value="UniProtKB-SubCell"/>
</dbReference>
<evidence type="ECO:0000259" key="8">
    <source>
        <dbReference type="Pfam" id="PF13567"/>
    </source>
</evidence>
<feature type="transmembrane region" description="Helical" evidence="6">
    <location>
        <begin position="404"/>
        <end position="431"/>
    </location>
</feature>
<evidence type="ECO:0000313" key="9">
    <source>
        <dbReference type="EMBL" id="RYJ43385.1"/>
    </source>
</evidence>
<feature type="domain" description="DUF4131" evidence="8">
    <location>
        <begin position="22"/>
        <end position="179"/>
    </location>
</feature>
<feature type="transmembrane region" description="Helical" evidence="6">
    <location>
        <begin position="322"/>
        <end position="337"/>
    </location>
</feature>